<evidence type="ECO:0000313" key="4">
    <source>
        <dbReference type="EMBL" id="CDX61880.1"/>
    </source>
</evidence>
<dbReference type="EMBL" id="CCNB01000003">
    <property type="protein sequence ID" value="CDX16459.1"/>
    <property type="molecule type" value="Genomic_DNA"/>
</dbReference>
<dbReference type="EMBL" id="CCMZ01000033">
    <property type="protein sequence ID" value="CDX22412.1"/>
    <property type="molecule type" value="Genomic_DNA"/>
</dbReference>
<keyword evidence="1" id="KW-0732">Signal</keyword>
<name>A0A090DZA9_MESPL</name>
<evidence type="ECO:0000256" key="1">
    <source>
        <dbReference type="SAM" id="SignalP"/>
    </source>
</evidence>
<evidence type="ECO:0000313" key="6">
    <source>
        <dbReference type="Proteomes" id="UP000046122"/>
    </source>
</evidence>
<dbReference type="AlphaFoldDB" id="A0A090DZA9"/>
<dbReference type="STRING" id="69974.MPLDJ20_110038"/>
<feature type="signal peptide" evidence="1">
    <location>
        <begin position="1"/>
        <end position="21"/>
    </location>
</feature>
<accession>A0A090DZA9</accession>
<reference evidence="6 7" key="1">
    <citation type="submission" date="2014-08" db="EMBL/GenBank/DDBJ databases">
        <authorList>
            <person name="Moulin Lionel"/>
        </authorList>
    </citation>
    <scope>NUCLEOTIDE SEQUENCE [LARGE SCALE GENOMIC DNA]</scope>
</reference>
<evidence type="ECO:0000313" key="7">
    <source>
        <dbReference type="Proteomes" id="UP000046373"/>
    </source>
</evidence>
<feature type="chain" id="PRO_5010406321" evidence="1">
    <location>
        <begin position="22"/>
        <end position="73"/>
    </location>
</feature>
<evidence type="ECO:0000313" key="5">
    <source>
        <dbReference type="Proteomes" id="UP000045285"/>
    </source>
</evidence>
<organism evidence="3 5">
    <name type="scientific">Mesorhizobium plurifarium</name>
    <dbReference type="NCBI Taxonomy" id="69974"/>
    <lineage>
        <taxon>Bacteria</taxon>
        <taxon>Pseudomonadati</taxon>
        <taxon>Pseudomonadota</taxon>
        <taxon>Alphaproteobacteria</taxon>
        <taxon>Hyphomicrobiales</taxon>
        <taxon>Phyllobacteriaceae</taxon>
        <taxon>Mesorhizobium</taxon>
    </lineage>
</organism>
<dbReference type="Proteomes" id="UP000045285">
    <property type="component" value="Unassembled WGS sequence"/>
</dbReference>
<reference evidence="5" key="2">
    <citation type="submission" date="2014-08" db="EMBL/GenBank/DDBJ databases">
        <authorList>
            <person name="Moulin L."/>
        </authorList>
    </citation>
    <scope>NUCLEOTIDE SEQUENCE [LARGE SCALE GENOMIC DNA]</scope>
</reference>
<evidence type="ECO:0000313" key="3">
    <source>
        <dbReference type="EMBL" id="CDX22412.1"/>
    </source>
</evidence>
<dbReference type="Proteomes" id="UP000046122">
    <property type="component" value="Unassembled WGS sequence"/>
</dbReference>
<dbReference type="EMBL" id="CCNE01000065">
    <property type="protein sequence ID" value="CDX61880.1"/>
    <property type="molecule type" value="Genomic_DNA"/>
</dbReference>
<proteinExistence type="predicted"/>
<evidence type="ECO:0000313" key="2">
    <source>
        <dbReference type="EMBL" id="CDX16459.1"/>
    </source>
</evidence>
<gene>
    <name evidence="3" type="ORF">MPL3356_390303</name>
    <name evidence="4" type="ORF">MPL3365_70145</name>
    <name evidence="2" type="ORF">MPLDJ20_110038</name>
</gene>
<keyword evidence="5" id="KW-1185">Reference proteome</keyword>
<dbReference type="Proteomes" id="UP000046373">
    <property type="component" value="Unassembled WGS sequence"/>
</dbReference>
<protein>
    <submittedName>
        <fullName evidence="3">Uncharacterized protein</fullName>
    </submittedName>
</protein>
<sequence>MIRKVLVAASVVALFSVPAFAATQYWVAKDTTTKKCSVVSTKPDGKKLTDAGTKAYTSQANAEKALKMLKDCK</sequence>